<dbReference type="AlphaFoldDB" id="A0A562K7P5"/>
<gene>
    <name evidence="2" type="ORF">IQ35_03323</name>
</gene>
<reference evidence="2 3" key="1">
    <citation type="journal article" date="2015" name="Stand. Genomic Sci.">
        <title>Genomic Encyclopedia of Bacterial and Archaeal Type Strains, Phase III: the genomes of soil and plant-associated and newly described type strains.</title>
        <authorList>
            <person name="Whitman W.B."/>
            <person name="Woyke T."/>
            <person name="Klenk H.P."/>
            <person name="Zhou Y."/>
            <person name="Lilburn T.G."/>
            <person name="Beck B.J."/>
            <person name="De Vos P."/>
            <person name="Vandamme P."/>
            <person name="Eisen J.A."/>
            <person name="Garrity G."/>
            <person name="Hugenholtz P."/>
            <person name="Kyrpides N.C."/>
        </authorList>
    </citation>
    <scope>NUCLEOTIDE SEQUENCE [LARGE SCALE GENOMIC DNA]</scope>
    <source>
        <strain evidence="2 3">CGMCC 1.7748</strain>
    </source>
</reference>
<evidence type="ECO:0000313" key="2">
    <source>
        <dbReference type="EMBL" id="TWH91396.1"/>
    </source>
</evidence>
<proteinExistence type="predicted"/>
<organism evidence="2 3">
    <name type="scientific">Sphingobium wenxiniae (strain DSM 21828 / CGMCC 1.7748 / JZ-1)</name>
    <dbReference type="NCBI Taxonomy" id="595605"/>
    <lineage>
        <taxon>Bacteria</taxon>
        <taxon>Pseudomonadati</taxon>
        <taxon>Pseudomonadota</taxon>
        <taxon>Alphaproteobacteria</taxon>
        <taxon>Sphingomonadales</taxon>
        <taxon>Sphingomonadaceae</taxon>
        <taxon>Sphingobium</taxon>
    </lineage>
</organism>
<dbReference type="Pfam" id="PF10074">
    <property type="entry name" value="RovC_DNA-bd"/>
    <property type="match status" value="1"/>
</dbReference>
<protein>
    <submittedName>
        <fullName evidence="2">Uncharacterized protein DUF2285</fullName>
    </submittedName>
</protein>
<sequence>MKIGGFLHLILADNSGDDYLWIWGSPDQPMAMMLPIGSDPFARLVSAERLCRRLNGMASGPPALRPPPFRRERLLTLLQVLDGHHAGASRREMAATLIDDDVRDFNAADWVESRERKRISRWIKEAVELRDGGYIRLLRGG</sequence>
<comment type="caution">
    <text evidence="2">The sequence shown here is derived from an EMBL/GenBank/DDBJ whole genome shotgun (WGS) entry which is preliminary data.</text>
</comment>
<dbReference type="EMBL" id="VLKK01000017">
    <property type="protein sequence ID" value="TWH91396.1"/>
    <property type="molecule type" value="Genomic_DNA"/>
</dbReference>
<accession>A0A562K7P5</accession>
<name>A0A562K7P5_SPHWJ</name>
<feature type="domain" description="T6SS Transcription factor RovC-like DNA binding" evidence="1">
    <location>
        <begin position="33"/>
        <end position="139"/>
    </location>
</feature>
<dbReference type="Proteomes" id="UP000316624">
    <property type="component" value="Unassembled WGS sequence"/>
</dbReference>
<evidence type="ECO:0000313" key="3">
    <source>
        <dbReference type="Proteomes" id="UP000316624"/>
    </source>
</evidence>
<dbReference type="InterPro" id="IPR018754">
    <property type="entry name" value="RovC-like_DNA-bd"/>
</dbReference>
<keyword evidence="3" id="KW-1185">Reference proteome</keyword>
<evidence type="ECO:0000259" key="1">
    <source>
        <dbReference type="Pfam" id="PF10074"/>
    </source>
</evidence>